<feature type="domain" description="Response regulatory" evidence="6">
    <location>
        <begin position="14"/>
        <end position="129"/>
    </location>
</feature>
<gene>
    <name evidence="7" type="ORF">H6G14_18725</name>
</gene>
<feature type="domain" description="HTH luxR-type" evidence="5">
    <location>
        <begin position="190"/>
        <end position="255"/>
    </location>
</feature>
<dbReference type="PROSITE" id="PS50043">
    <property type="entry name" value="HTH_LUXR_2"/>
    <property type="match status" value="1"/>
</dbReference>
<keyword evidence="8" id="KW-1185">Reference proteome</keyword>
<comment type="caution">
    <text evidence="7">The sequence shown here is derived from an EMBL/GenBank/DDBJ whole genome shotgun (WGS) entry which is preliminary data.</text>
</comment>
<dbReference type="PROSITE" id="PS50110">
    <property type="entry name" value="RESPONSE_REGULATORY"/>
    <property type="match status" value="1"/>
</dbReference>
<sequence length="278" mass="31726">MNILPTPLTVGSIQVLIVEDEFILAFDLKEKLDNLGHKVIDIVDSAEEAIKTAIEFHPDLILMDIRLRGKMDGIEAAREIWTYLRIPIIYVTGHSDKSTVERATEIFTFGYVLKPVSEENLYVAIQTGLTNFQYKQAEFLLHKAHEELKAKFRNYATKISLLNEELQLEVPQQPQVNSEWQIKEEYICPKDKSASLLTSRQIEILRLIAEGLSTKGIAESINISPKTVEAHRVQLMKRLNIHDVVGLVRYADRHGIRTFDTGEKPVSEQDEYGTKEIP</sequence>
<dbReference type="EMBL" id="JACJQL010000030">
    <property type="protein sequence ID" value="MBD2253320.1"/>
    <property type="molecule type" value="Genomic_DNA"/>
</dbReference>
<keyword evidence="2" id="KW-0238">DNA-binding</keyword>
<proteinExistence type="predicted"/>
<dbReference type="InterPro" id="IPR039420">
    <property type="entry name" value="WalR-like"/>
</dbReference>
<dbReference type="InterPro" id="IPR001789">
    <property type="entry name" value="Sig_transdc_resp-reg_receiver"/>
</dbReference>
<dbReference type="InterPro" id="IPR036388">
    <property type="entry name" value="WH-like_DNA-bd_sf"/>
</dbReference>
<dbReference type="InterPro" id="IPR016032">
    <property type="entry name" value="Sig_transdc_resp-reg_C-effctor"/>
</dbReference>
<dbReference type="PANTHER" id="PTHR43214:SF41">
    <property type="entry name" value="NITRATE_NITRITE RESPONSE REGULATOR PROTEIN NARP"/>
    <property type="match status" value="1"/>
</dbReference>
<evidence type="ECO:0000256" key="3">
    <source>
        <dbReference type="ARBA" id="ARBA00023163"/>
    </source>
</evidence>
<dbReference type="PANTHER" id="PTHR43214">
    <property type="entry name" value="TWO-COMPONENT RESPONSE REGULATOR"/>
    <property type="match status" value="1"/>
</dbReference>
<dbReference type="SUPFAM" id="SSF52172">
    <property type="entry name" value="CheY-like"/>
    <property type="match status" value="1"/>
</dbReference>
<dbReference type="RefSeq" id="WP_190568855.1">
    <property type="nucleotide sequence ID" value="NZ_JACJQL010000030.1"/>
</dbReference>
<dbReference type="CDD" id="cd17534">
    <property type="entry name" value="REC_DC-like"/>
    <property type="match status" value="1"/>
</dbReference>
<dbReference type="Pfam" id="PF00072">
    <property type="entry name" value="Response_reg"/>
    <property type="match status" value="1"/>
</dbReference>
<protein>
    <submittedName>
        <fullName evidence="7">Response regulator</fullName>
    </submittedName>
</protein>
<dbReference type="CDD" id="cd06170">
    <property type="entry name" value="LuxR_C_like"/>
    <property type="match status" value="1"/>
</dbReference>
<evidence type="ECO:0000256" key="4">
    <source>
        <dbReference type="PROSITE-ProRule" id="PRU00169"/>
    </source>
</evidence>
<dbReference type="Pfam" id="PF00196">
    <property type="entry name" value="GerE"/>
    <property type="match status" value="1"/>
</dbReference>
<dbReference type="Proteomes" id="UP000621307">
    <property type="component" value="Unassembled WGS sequence"/>
</dbReference>
<evidence type="ECO:0000256" key="2">
    <source>
        <dbReference type="ARBA" id="ARBA00023125"/>
    </source>
</evidence>
<name>A0ABR8BIJ3_9NOSO</name>
<evidence type="ECO:0000313" key="7">
    <source>
        <dbReference type="EMBL" id="MBD2253320.1"/>
    </source>
</evidence>
<reference evidence="7 8" key="1">
    <citation type="journal article" date="2020" name="ISME J.">
        <title>Comparative genomics reveals insights into cyanobacterial evolution and habitat adaptation.</title>
        <authorList>
            <person name="Chen M.Y."/>
            <person name="Teng W.K."/>
            <person name="Zhao L."/>
            <person name="Hu C.X."/>
            <person name="Zhou Y.K."/>
            <person name="Han B.P."/>
            <person name="Song L.R."/>
            <person name="Shu W.S."/>
        </authorList>
    </citation>
    <scope>NUCLEOTIDE SEQUENCE [LARGE SCALE GENOMIC DNA]</scope>
    <source>
        <strain evidence="7 8">FACHB-3921</strain>
    </source>
</reference>
<evidence type="ECO:0000259" key="6">
    <source>
        <dbReference type="PROSITE" id="PS50110"/>
    </source>
</evidence>
<organism evidence="7 8">
    <name type="scientific">Nostoc parmelioides FACHB-3921</name>
    <dbReference type="NCBI Taxonomy" id="2692909"/>
    <lineage>
        <taxon>Bacteria</taxon>
        <taxon>Bacillati</taxon>
        <taxon>Cyanobacteriota</taxon>
        <taxon>Cyanophyceae</taxon>
        <taxon>Nostocales</taxon>
        <taxon>Nostocaceae</taxon>
        <taxon>Nostoc</taxon>
    </lineage>
</organism>
<dbReference type="SUPFAM" id="SSF46894">
    <property type="entry name" value="C-terminal effector domain of the bipartite response regulators"/>
    <property type="match status" value="1"/>
</dbReference>
<dbReference type="PRINTS" id="PR00038">
    <property type="entry name" value="HTHLUXR"/>
</dbReference>
<keyword evidence="4" id="KW-0597">Phosphoprotein</keyword>
<keyword evidence="3" id="KW-0804">Transcription</keyword>
<feature type="modified residue" description="4-aspartylphosphate" evidence="4">
    <location>
        <position position="64"/>
    </location>
</feature>
<dbReference type="InterPro" id="IPR011006">
    <property type="entry name" value="CheY-like_superfamily"/>
</dbReference>
<accession>A0ABR8BIJ3</accession>
<dbReference type="SMART" id="SM00448">
    <property type="entry name" value="REC"/>
    <property type="match status" value="1"/>
</dbReference>
<evidence type="ECO:0000259" key="5">
    <source>
        <dbReference type="PROSITE" id="PS50043"/>
    </source>
</evidence>
<evidence type="ECO:0000256" key="1">
    <source>
        <dbReference type="ARBA" id="ARBA00023015"/>
    </source>
</evidence>
<keyword evidence="1" id="KW-0805">Transcription regulation</keyword>
<evidence type="ECO:0000313" key="8">
    <source>
        <dbReference type="Proteomes" id="UP000621307"/>
    </source>
</evidence>
<dbReference type="Gene3D" id="1.10.10.10">
    <property type="entry name" value="Winged helix-like DNA-binding domain superfamily/Winged helix DNA-binding domain"/>
    <property type="match status" value="1"/>
</dbReference>
<dbReference type="InterPro" id="IPR000792">
    <property type="entry name" value="Tscrpt_reg_LuxR_C"/>
</dbReference>
<dbReference type="Gene3D" id="3.40.50.2300">
    <property type="match status" value="1"/>
</dbReference>
<dbReference type="SMART" id="SM00421">
    <property type="entry name" value="HTH_LUXR"/>
    <property type="match status" value="1"/>
</dbReference>